<name>A0A9D4C6J9_DREPO</name>
<feature type="region of interest" description="Disordered" evidence="2">
    <location>
        <begin position="376"/>
        <end position="396"/>
    </location>
</feature>
<feature type="coiled-coil region" evidence="1">
    <location>
        <begin position="102"/>
        <end position="233"/>
    </location>
</feature>
<evidence type="ECO:0000313" key="3">
    <source>
        <dbReference type="EMBL" id="KAH3718392.1"/>
    </source>
</evidence>
<feature type="coiled-coil region" evidence="1">
    <location>
        <begin position="257"/>
        <end position="306"/>
    </location>
</feature>
<dbReference type="PANTHER" id="PTHR33663">
    <property type="entry name" value="COILED-COIL DOMAIN-CONTAINING PROTEIN 177"/>
    <property type="match status" value="1"/>
</dbReference>
<sequence length="447" mass="54110">MNTLWRILANRFLTMYHETRSVFSDVHLPEKNNLTSPRPITDLGVRRVLKKDHSLASLKIPPMDEKILSLMAKRGEFEKTYWKQRLRNSLAWDTEHLESEKLKLQKDQNHRANMEIMREEDRQMVHLKKLNRQKKRLKKKNRLLKELEEASKKTEQQIQKQHELKEKHIHEIAAWEDEHKRQQEKHWWDVNSQEYDRKLREKAEHDRKRLQAAEKREEIIQEEVQRIAKENEEERLYFTKRYVVYERKAKAGQKALVSRIERKLTTAQENYEQQVKERLNEIKQDVKKEEDRTKHALKAQQKLEKQNHKRFLKMLHKTQKGIDEANNTIAKAFEAIATDIKKEREEKEQEQRKKMKKLEKDAQKWSKKIRKEITKRESITKSKQEERSSILEKSRSVAHDSRILRNKLRDTYGAENFDKKVFRVERFHSLGTRPSTHEWNTSTISLL</sequence>
<proteinExistence type="predicted"/>
<keyword evidence="4" id="KW-1185">Reference proteome</keyword>
<evidence type="ECO:0000256" key="1">
    <source>
        <dbReference type="SAM" id="Coils"/>
    </source>
</evidence>
<accession>A0A9D4C6J9</accession>
<dbReference type="InterPro" id="IPR029090">
    <property type="entry name" value="DUF4659"/>
</dbReference>
<dbReference type="AlphaFoldDB" id="A0A9D4C6J9"/>
<comment type="caution">
    <text evidence="3">The sequence shown here is derived from an EMBL/GenBank/DDBJ whole genome shotgun (WGS) entry which is preliminary data.</text>
</comment>
<gene>
    <name evidence="3" type="ORF">DPMN_061196</name>
</gene>
<dbReference type="Proteomes" id="UP000828390">
    <property type="component" value="Unassembled WGS sequence"/>
</dbReference>
<reference evidence="3" key="1">
    <citation type="journal article" date="2019" name="bioRxiv">
        <title>The Genome of the Zebra Mussel, Dreissena polymorpha: A Resource for Invasive Species Research.</title>
        <authorList>
            <person name="McCartney M.A."/>
            <person name="Auch B."/>
            <person name="Kono T."/>
            <person name="Mallez S."/>
            <person name="Zhang Y."/>
            <person name="Obille A."/>
            <person name="Becker A."/>
            <person name="Abrahante J.E."/>
            <person name="Garbe J."/>
            <person name="Badalamenti J.P."/>
            <person name="Herman A."/>
            <person name="Mangelson H."/>
            <person name="Liachko I."/>
            <person name="Sullivan S."/>
            <person name="Sone E.D."/>
            <person name="Koren S."/>
            <person name="Silverstein K.A.T."/>
            <person name="Beckman K.B."/>
            <person name="Gohl D.M."/>
        </authorList>
    </citation>
    <scope>NUCLEOTIDE SEQUENCE</scope>
    <source>
        <strain evidence="3">Duluth1</strain>
        <tissue evidence="3">Whole animal</tissue>
    </source>
</reference>
<dbReference type="PANTHER" id="PTHR33663:SF2">
    <property type="entry name" value="COILED-COIL DOMAIN-CONTAINING PROTEIN 177"/>
    <property type="match status" value="1"/>
</dbReference>
<evidence type="ECO:0000313" key="4">
    <source>
        <dbReference type="Proteomes" id="UP000828390"/>
    </source>
</evidence>
<evidence type="ECO:0000256" key="2">
    <source>
        <dbReference type="SAM" id="MobiDB-lite"/>
    </source>
</evidence>
<protein>
    <submittedName>
        <fullName evidence="3">Uncharacterized protein</fullName>
    </submittedName>
</protein>
<dbReference type="EMBL" id="JAIWYP010000013">
    <property type="protein sequence ID" value="KAH3718392.1"/>
    <property type="molecule type" value="Genomic_DNA"/>
</dbReference>
<keyword evidence="1" id="KW-0175">Coiled coil</keyword>
<feature type="coiled-coil region" evidence="1">
    <location>
        <begin position="330"/>
        <end position="375"/>
    </location>
</feature>
<dbReference type="Pfam" id="PF15558">
    <property type="entry name" value="DUF4659"/>
    <property type="match status" value="1"/>
</dbReference>
<reference evidence="3" key="2">
    <citation type="submission" date="2020-11" db="EMBL/GenBank/DDBJ databases">
        <authorList>
            <person name="McCartney M.A."/>
            <person name="Auch B."/>
            <person name="Kono T."/>
            <person name="Mallez S."/>
            <person name="Becker A."/>
            <person name="Gohl D.M."/>
            <person name="Silverstein K.A.T."/>
            <person name="Koren S."/>
            <person name="Bechman K.B."/>
            <person name="Herman A."/>
            <person name="Abrahante J.E."/>
            <person name="Garbe J."/>
        </authorList>
    </citation>
    <scope>NUCLEOTIDE SEQUENCE</scope>
    <source>
        <strain evidence="3">Duluth1</strain>
        <tissue evidence="3">Whole animal</tissue>
    </source>
</reference>
<organism evidence="3 4">
    <name type="scientific">Dreissena polymorpha</name>
    <name type="common">Zebra mussel</name>
    <name type="synonym">Mytilus polymorpha</name>
    <dbReference type="NCBI Taxonomy" id="45954"/>
    <lineage>
        <taxon>Eukaryota</taxon>
        <taxon>Metazoa</taxon>
        <taxon>Spiralia</taxon>
        <taxon>Lophotrochozoa</taxon>
        <taxon>Mollusca</taxon>
        <taxon>Bivalvia</taxon>
        <taxon>Autobranchia</taxon>
        <taxon>Heteroconchia</taxon>
        <taxon>Euheterodonta</taxon>
        <taxon>Imparidentia</taxon>
        <taxon>Neoheterodontei</taxon>
        <taxon>Myida</taxon>
        <taxon>Dreissenoidea</taxon>
        <taxon>Dreissenidae</taxon>
        <taxon>Dreissena</taxon>
    </lineage>
</organism>